<sequence>MDSCNSESEIKCDLTQPLVLSPLLPASCRYTPPPPPAADAPLLVRFQEPAKGSTHFHSENLAPLLGILSQPLLGVQNLNIPLLGVFLIVSTSYEYYKPSSSY</sequence>
<dbReference type="EMBL" id="BGZK01000025">
    <property type="protein sequence ID" value="GBP07300.1"/>
    <property type="molecule type" value="Genomic_DNA"/>
</dbReference>
<keyword evidence="2" id="KW-1185">Reference proteome</keyword>
<accession>A0A4C1T185</accession>
<dbReference type="AlphaFoldDB" id="A0A4C1T185"/>
<gene>
    <name evidence="1" type="ORF">EVAR_92165_1</name>
</gene>
<evidence type="ECO:0000313" key="2">
    <source>
        <dbReference type="Proteomes" id="UP000299102"/>
    </source>
</evidence>
<organism evidence="1 2">
    <name type="scientific">Eumeta variegata</name>
    <name type="common">Bagworm moth</name>
    <name type="synonym">Eumeta japonica</name>
    <dbReference type="NCBI Taxonomy" id="151549"/>
    <lineage>
        <taxon>Eukaryota</taxon>
        <taxon>Metazoa</taxon>
        <taxon>Ecdysozoa</taxon>
        <taxon>Arthropoda</taxon>
        <taxon>Hexapoda</taxon>
        <taxon>Insecta</taxon>
        <taxon>Pterygota</taxon>
        <taxon>Neoptera</taxon>
        <taxon>Endopterygota</taxon>
        <taxon>Lepidoptera</taxon>
        <taxon>Glossata</taxon>
        <taxon>Ditrysia</taxon>
        <taxon>Tineoidea</taxon>
        <taxon>Psychidae</taxon>
        <taxon>Oiketicinae</taxon>
        <taxon>Eumeta</taxon>
    </lineage>
</organism>
<reference evidence="1 2" key="1">
    <citation type="journal article" date="2019" name="Commun. Biol.">
        <title>The bagworm genome reveals a unique fibroin gene that provides high tensile strength.</title>
        <authorList>
            <person name="Kono N."/>
            <person name="Nakamura H."/>
            <person name="Ohtoshi R."/>
            <person name="Tomita M."/>
            <person name="Numata K."/>
            <person name="Arakawa K."/>
        </authorList>
    </citation>
    <scope>NUCLEOTIDE SEQUENCE [LARGE SCALE GENOMIC DNA]</scope>
</reference>
<name>A0A4C1T185_EUMVA</name>
<evidence type="ECO:0000313" key="1">
    <source>
        <dbReference type="EMBL" id="GBP07300.1"/>
    </source>
</evidence>
<comment type="caution">
    <text evidence="1">The sequence shown here is derived from an EMBL/GenBank/DDBJ whole genome shotgun (WGS) entry which is preliminary data.</text>
</comment>
<proteinExistence type="predicted"/>
<protein>
    <submittedName>
        <fullName evidence="1">Uncharacterized protein</fullName>
    </submittedName>
</protein>
<dbReference type="Proteomes" id="UP000299102">
    <property type="component" value="Unassembled WGS sequence"/>
</dbReference>